<gene>
    <name evidence="2" type="ORF">CH378_16385</name>
</gene>
<accession>A0ABX4N635</accession>
<keyword evidence="3" id="KW-1185">Reference proteome</keyword>
<evidence type="ECO:0000313" key="2">
    <source>
        <dbReference type="EMBL" id="PJZ28773.1"/>
    </source>
</evidence>
<dbReference type="Proteomes" id="UP000231919">
    <property type="component" value="Unassembled WGS sequence"/>
</dbReference>
<feature type="transmembrane region" description="Helical" evidence="1">
    <location>
        <begin position="31"/>
        <end position="53"/>
    </location>
</feature>
<keyword evidence="1" id="KW-0472">Membrane</keyword>
<keyword evidence="1" id="KW-1133">Transmembrane helix</keyword>
<proteinExistence type="predicted"/>
<protein>
    <recommendedName>
        <fullName evidence="4">Histidine kinase N-terminal 7TM region domain-containing protein</fullName>
    </recommendedName>
</protein>
<dbReference type="NCBIfam" id="NF047679">
    <property type="entry name" value="LIC10906_fam"/>
    <property type="match status" value="1"/>
</dbReference>
<feature type="transmembrane region" description="Helical" evidence="1">
    <location>
        <begin position="65"/>
        <end position="83"/>
    </location>
</feature>
<organism evidence="2 3">
    <name type="scientific">Leptospira kmetyi</name>
    <dbReference type="NCBI Taxonomy" id="408139"/>
    <lineage>
        <taxon>Bacteria</taxon>
        <taxon>Pseudomonadati</taxon>
        <taxon>Spirochaetota</taxon>
        <taxon>Spirochaetia</taxon>
        <taxon>Leptospirales</taxon>
        <taxon>Leptospiraceae</taxon>
        <taxon>Leptospira</taxon>
    </lineage>
</organism>
<comment type="caution">
    <text evidence="2">The sequence shown here is derived from an EMBL/GenBank/DDBJ whole genome shotgun (WGS) entry which is preliminary data.</text>
</comment>
<keyword evidence="1" id="KW-0812">Transmembrane</keyword>
<name>A0ABX4N635_9LEPT</name>
<feature type="transmembrane region" description="Helical" evidence="1">
    <location>
        <begin position="130"/>
        <end position="153"/>
    </location>
</feature>
<evidence type="ECO:0000256" key="1">
    <source>
        <dbReference type="SAM" id="Phobius"/>
    </source>
</evidence>
<evidence type="ECO:0000313" key="3">
    <source>
        <dbReference type="Proteomes" id="UP000231919"/>
    </source>
</evidence>
<evidence type="ECO:0008006" key="4">
    <source>
        <dbReference type="Google" id="ProtNLM"/>
    </source>
</evidence>
<dbReference type="EMBL" id="NPDP01000033">
    <property type="protein sequence ID" value="PJZ28773.1"/>
    <property type="molecule type" value="Genomic_DNA"/>
</dbReference>
<feature type="transmembrane region" description="Helical" evidence="1">
    <location>
        <begin position="104"/>
        <end position="124"/>
    </location>
</feature>
<sequence>MLIPTVFFPILLDKIVSYISDPNHKMKKIKFGALFFLSTYFIAIGIACEYSKIYDYERLLFSSTIHYHSLMLYHVLYTAYCTYKLNLFAKGMQGNQRVRLRLMSFGIVFIIIFAFGFLYILPMVNFNAPYMAPIGALLCMSLWSVAILQYNAFELKSDILSGKEVPFLNRITLYPFLGIYSILEPVEYEERKLEFNTNTVSDFLTGEQILKSNTNLNMKKRAEVLARRFDKYIK</sequence>
<reference evidence="2 3" key="1">
    <citation type="submission" date="2017-07" db="EMBL/GenBank/DDBJ databases">
        <title>Leptospira spp. isolated from tropical soils.</title>
        <authorList>
            <person name="Thibeaux R."/>
            <person name="Iraola G."/>
            <person name="Ferres I."/>
            <person name="Bierque E."/>
            <person name="Girault D."/>
            <person name="Soupe-Gilbert M.-E."/>
            <person name="Picardeau M."/>
            <person name="Goarant C."/>
        </authorList>
    </citation>
    <scope>NUCLEOTIDE SEQUENCE [LARGE SCALE GENOMIC DNA]</scope>
    <source>
        <strain evidence="2 3">JW2-C-B1</strain>
    </source>
</reference>